<feature type="domain" description="NAD-dependent epimerase/dehydratase" evidence="1">
    <location>
        <begin position="6"/>
        <end position="215"/>
    </location>
</feature>
<dbReference type="Pfam" id="PF01370">
    <property type="entry name" value="Epimerase"/>
    <property type="match status" value="1"/>
</dbReference>
<reference evidence="2 3" key="1">
    <citation type="submission" date="2017-03" db="EMBL/GenBank/DDBJ databases">
        <authorList>
            <person name="Afonso C.L."/>
            <person name="Miller P.J."/>
            <person name="Scott M.A."/>
            <person name="Spackman E."/>
            <person name="Goraichik I."/>
            <person name="Dimitrov K.M."/>
            <person name="Suarez D.L."/>
            <person name="Swayne D.E."/>
        </authorList>
    </citation>
    <scope>NUCLEOTIDE SEQUENCE [LARGE SCALE GENOMIC DNA]</scope>
    <source>
        <strain evidence="2 3">CECT 7691</strain>
    </source>
</reference>
<dbReference type="RefSeq" id="WP_085881954.1">
    <property type="nucleotide sequence ID" value="NZ_FWFR01000001.1"/>
</dbReference>
<dbReference type="InterPro" id="IPR001509">
    <property type="entry name" value="Epimerase_deHydtase"/>
</dbReference>
<keyword evidence="3" id="KW-1185">Reference proteome</keyword>
<proteinExistence type="predicted"/>
<name>A0A1Y5RQY2_9PROT</name>
<evidence type="ECO:0000313" key="2">
    <source>
        <dbReference type="EMBL" id="SLN23284.1"/>
    </source>
</evidence>
<dbReference type="CDD" id="cd05271">
    <property type="entry name" value="NDUFA9_like_SDR_a"/>
    <property type="match status" value="1"/>
</dbReference>
<sequence>MTARLVTIFGGAGFIGRHLVQRLAQKGYRIRVPVRDPNAAAILQPLGNVGQIVSVQANLRNAESVRAAVTGSDVVINLVGILYESGAQTFAAVHERGARIVAEAARDAGVGSFVQMSALGAAADSPSRYGRSKAAGETAVRAALPDAVIVRPSIVFGANDTFFNRFAAMARISPALPLIGGGHTRFQPVWVGDVAEAIVRAVEDEDCRGRTFELGGPRVYSFRELMQVVLTATGRKRLLLPLPFGLARFEAMFLQMLPAPPLTVDQVDSLTVDNVVADGAEGFAALDIRPASVEAVVPSYLARYRRAGVLPKKLA</sequence>
<evidence type="ECO:0000259" key="1">
    <source>
        <dbReference type="Pfam" id="PF01370"/>
    </source>
</evidence>
<dbReference type="EMBL" id="FWFR01000001">
    <property type="protein sequence ID" value="SLN23284.1"/>
    <property type="molecule type" value="Genomic_DNA"/>
</dbReference>
<gene>
    <name evidence="2" type="primary">rmlD_1</name>
    <name evidence="2" type="ORF">OCH7691_00633</name>
</gene>
<dbReference type="EC" id="1.1.1.133" evidence="2"/>
<dbReference type="Proteomes" id="UP000193200">
    <property type="component" value="Unassembled WGS sequence"/>
</dbReference>
<dbReference type="InterPro" id="IPR051207">
    <property type="entry name" value="ComplexI_NDUFA9_subunit"/>
</dbReference>
<dbReference type="OrthoDB" id="9776313at2"/>
<accession>A0A1Y5RQY2</accession>
<keyword evidence="2" id="KW-0560">Oxidoreductase</keyword>
<evidence type="ECO:0000313" key="3">
    <source>
        <dbReference type="Proteomes" id="UP000193200"/>
    </source>
</evidence>
<dbReference type="PANTHER" id="PTHR12126:SF11">
    <property type="entry name" value="NADH DEHYDROGENASE [UBIQUINONE] 1 ALPHA SUBCOMPLEX SUBUNIT 9, MITOCHONDRIAL"/>
    <property type="match status" value="1"/>
</dbReference>
<dbReference type="Gene3D" id="3.40.50.720">
    <property type="entry name" value="NAD(P)-binding Rossmann-like Domain"/>
    <property type="match status" value="1"/>
</dbReference>
<dbReference type="FunCoup" id="A0A1Y5RQY2">
    <property type="interactions" value="106"/>
</dbReference>
<dbReference type="GO" id="GO:0008831">
    <property type="term" value="F:dTDP-4-dehydrorhamnose reductase activity"/>
    <property type="evidence" value="ECO:0007669"/>
    <property type="project" value="UniProtKB-EC"/>
</dbReference>
<dbReference type="InterPro" id="IPR036291">
    <property type="entry name" value="NAD(P)-bd_dom_sf"/>
</dbReference>
<dbReference type="InParanoid" id="A0A1Y5RQY2"/>
<dbReference type="AlphaFoldDB" id="A0A1Y5RQY2"/>
<dbReference type="GO" id="GO:0044877">
    <property type="term" value="F:protein-containing complex binding"/>
    <property type="evidence" value="ECO:0007669"/>
    <property type="project" value="TreeGrafter"/>
</dbReference>
<organism evidence="2 3">
    <name type="scientific">Oceanibacterium hippocampi</name>
    <dbReference type="NCBI Taxonomy" id="745714"/>
    <lineage>
        <taxon>Bacteria</taxon>
        <taxon>Pseudomonadati</taxon>
        <taxon>Pseudomonadota</taxon>
        <taxon>Alphaproteobacteria</taxon>
        <taxon>Sneathiellales</taxon>
        <taxon>Sneathiellaceae</taxon>
        <taxon>Oceanibacterium</taxon>
    </lineage>
</organism>
<dbReference type="FunFam" id="3.40.50.720:FF:000702">
    <property type="entry name" value="NADH dehydrogenase (Ubiquinone)"/>
    <property type="match status" value="1"/>
</dbReference>
<protein>
    <submittedName>
        <fullName evidence="2">dTDP-4-dehydrorhamnose reductase</fullName>
        <ecNumber evidence="2">1.1.1.133</ecNumber>
    </submittedName>
</protein>
<dbReference type="SUPFAM" id="SSF51735">
    <property type="entry name" value="NAD(P)-binding Rossmann-fold domains"/>
    <property type="match status" value="1"/>
</dbReference>
<dbReference type="PANTHER" id="PTHR12126">
    <property type="entry name" value="NADH-UBIQUINONE OXIDOREDUCTASE 39 KDA SUBUNIT-RELATED"/>
    <property type="match status" value="1"/>
</dbReference>